<keyword evidence="6" id="KW-0564">Palmitate</keyword>
<keyword evidence="3" id="KW-0812">Transmembrane</keyword>
<dbReference type="GO" id="GO:0016020">
    <property type="term" value="C:membrane"/>
    <property type="evidence" value="ECO:0007669"/>
    <property type="project" value="UniProtKB-SubCell"/>
</dbReference>
<dbReference type="NCBIfam" id="TIGR01845">
    <property type="entry name" value="outer_NodT"/>
    <property type="match status" value="1"/>
</dbReference>
<evidence type="ECO:0000313" key="8">
    <source>
        <dbReference type="EMBL" id="OIR12304.1"/>
    </source>
</evidence>
<dbReference type="AlphaFoldDB" id="A0A1J5T7U6"/>
<dbReference type="EMBL" id="MLJW01000017">
    <property type="protein sequence ID" value="OIR12304.1"/>
    <property type="molecule type" value="Genomic_DNA"/>
</dbReference>
<gene>
    <name evidence="8" type="primary">mdtP_2</name>
    <name evidence="8" type="ORF">GALL_60030</name>
</gene>
<accession>A0A1J5T7U6</accession>
<dbReference type="Pfam" id="PF02321">
    <property type="entry name" value="OEP"/>
    <property type="match status" value="2"/>
</dbReference>
<name>A0A1J5T7U6_9ZZZZ</name>
<evidence type="ECO:0000256" key="6">
    <source>
        <dbReference type="ARBA" id="ARBA00023139"/>
    </source>
</evidence>
<dbReference type="Gene3D" id="1.20.1600.10">
    <property type="entry name" value="Outer membrane efflux proteins (OEP)"/>
    <property type="match status" value="1"/>
</dbReference>
<dbReference type="PANTHER" id="PTHR30203">
    <property type="entry name" value="OUTER MEMBRANE CATION EFFLUX PROTEIN"/>
    <property type="match status" value="1"/>
</dbReference>
<evidence type="ECO:0000256" key="2">
    <source>
        <dbReference type="ARBA" id="ARBA00022452"/>
    </source>
</evidence>
<keyword evidence="5" id="KW-0472">Membrane</keyword>
<keyword evidence="4" id="KW-0732">Signal</keyword>
<dbReference type="InterPro" id="IPR003423">
    <property type="entry name" value="OMP_efflux"/>
</dbReference>
<comment type="subcellular location">
    <subcellularLocation>
        <location evidence="1">Membrane</location>
    </subcellularLocation>
</comment>
<evidence type="ECO:0000256" key="4">
    <source>
        <dbReference type="ARBA" id="ARBA00022729"/>
    </source>
</evidence>
<keyword evidence="7" id="KW-0449">Lipoprotein</keyword>
<evidence type="ECO:0000256" key="5">
    <source>
        <dbReference type="ARBA" id="ARBA00023136"/>
    </source>
</evidence>
<protein>
    <submittedName>
        <fullName evidence="8">Multidrug resistance outer membrane protein MdtP</fullName>
    </submittedName>
</protein>
<organism evidence="8">
    <name type="scientific">mine drainage metagenome</name>
    <dbReference type="NCBI Taxonomy" id="410659"/>
    <lineage>
        <taxon>unclassified sequences</taxon>
        <taxon>metagenomes</taxon>
        <taxon>ecological metagenomes</taxon>
    </lineage>
</organism>
<sequence length="501" mass="54902">MNYHQFKALTCTALIVLLLPSCVNMSGIVASSQQKDANTLRAGKVISTAQHDMLWPNETWWKAYHDTQLDALISQTITGNPNLRVAQARVTLSQAYTDSMHAEMQPNIGADASTGRERFTERQFIPPPWAGHSDWNNKATVSLAYDLDLWGRKQNQWKGYIAETAASAAEVQQVKLTLVTAVVRNYIRLSNEYALRDIAQERLQLSQQRLSIARHSLAAGLGTEMAVAEAEIPLPMIRAQIESIDQYIALTKNQLAALSGQGPGAGDEIKRPSISLNATVGLPDQLPANLIGRRPDVLVNRWRIEATSKNIDSAKADFYPNINLLAFIGFQALGFGQFISNSAMIGAVGPAISLPIFDGGRRRGNLSAKTAEYDIAVENYNATLVNALQNVSDQLVILQSNVKQRKEVEAALTLATKSCALAQISYQAGLDNYQHVLDVKTALLTQQEAMTQLQAEWLDAYAGLMQALGGGEFDEQAMDKFSESIKKMQAKSDQPVTGKNQ</sequence>
<proteinExistence type="predicted"/>
<dbReference type="Gene3D" id="2.20.200.10">
    <property type="entry name" value="Outer membrane efflux proteins (OEP)"/>
    <property type="match status" value="1"/>
</dbReference>
<evidence type="ECO:0000256" key="1">
    <source>
        <dbReference type="ARBA" id="ARBA00004370"/>
    </source>
</evidence>
<evidence type="ECO:0000256" key="7">
    <source>
        <dbReference type="ARBA" id="ARBA00023288"/>
    </source>
</evidence>
<reference evidence="8" key="1">
    <citation type="submission" date="2016-10" db="EMBL/GenBank/DDBJ databases">
        <title>Sequence of Gallionella enrichment culture.</title>
        <authorList>
            <person name="Poehlein A."/>
            <person name="Muehling M."/>
            <person name="Daniel R."/>
        </authorList>
    </citation>
    <scope>NUCLEOTIDE SEQUENCE</scope>
</reference>
<comment type="caution">
    <text evidence="8">The sequence shown here is derived from an EMBL/GenBank/DDBJ whole genome shotgun (WGS) entry which is preliminary data.</text>
</comment>
<dbReference type="SUPFAM" id="SSF56954">
    <property type="entry name" value="Outer membrane efflux proteins (OEP)"/>
    <property type="match status" value="1"/>
</dbReference>
<keyword evidence="2" id="KW-1134">Transmembrane beta strand</keyword>
<evidence type="ECO:0000256" key="3">
    <source>
        <dbReference type="ARBA" id="ARBA00022692"/>
    </source>
</evidence>
<dbReference type="InterPro" id="IPR010131">
    <property type="entry name" value="MdtP/NodT-like"/>
</dbReference>
<dbReference type="PANTHER" id="PTHR30203:SF20">
    <property type="entry name" value="MULTIDRUG RESISTANCE OUTER MEMBRANE PROTEIN MDTP-RELATED"/>
    <property type="match status" value="1"/>
</dbReference>
<dbReference type="GO" id="GO:0015562">
    <property type="term" value="F:efflux transmembrane transporter activity"/>
    <property type="evidence" value="ECO:0007669"/>
    <property type="project" value="InterPro"/>
</dbReference>